<feature type="non-terminal residue" evidence="2">
    <location>
        <position position="1"/>
    </location>
</feature>
<proteinExistence type="predicted"/>
<keyword evidence="2" id="KW-0689">Ribosomal protein</keyword>
<feature type="compositionally biased region" description="Basic residues" evidence="1">
    <location>
        <begin position="65"/>
        <end position="76"/>
    </location>
</feature>
<name>A0A6J4QUS5_9ACTN</name>
<keyword evidence="2" id="KW-0687">Ribonucleoprotein</keyword>
<dbReference type="AlphaFoldDB" id="A0A6J4QUS5"/>
<protein>
    <submittedName>
        <fullName evidence="2">LSU ribosomal protein L28p @ LSU ribosomal protein L28p, zinc-dependent</fullName>
    </submittedName>
</protein>
<feature type="non-terminal residue" evidence="2">
    <location>
        <position position="76"/>
    </location>
</feature>
<sequence length="76" mass="8544">GESLLFLWEAAQLRQRAQPFPSRHAPPLEPEPAEDPDPGRRSDEARLRLYLLPEGVQGPEGRAPHAPRAHRKHPSV</sequence>
<organism evidence="2">
    <name type="scientific">uncultured Rubrobacteraceae bacterium</name>
    <dbReference type="NCBI Taxonomy" id="349277"/>
    <lineage>
        <taxon>Bacteria</taxon>
        <taxon>Bacillati</taxon>
        <taxon>Actinomycetota</taxon>
        <taxon>Rubrobacteria</taxon>
        <taxon>Rubrobacterales</taxon>
        <taxon>Rubrobacteraceae</taxon>
        <taxon>environmental samples</taxon>
    </lineage>
</organism>
<feature type="region of interest" description="Disordered" evidence="1">
    <location>
        <begin position="16"/>
        <end position="76"/>
    </location>
</feature>
<dbReference type="GO" id="GO:0005840">
    <property type="term" value="C:ribosome"/>
    <property type="evidence" value="ECO:0007669"/>
    <property type="project" value="UniProtKB-KW"/>
</dbReference>
<reference evidence="2" key="1">
    <citation type="submission" date="2020-02" db="EMBL/GenBank/DDBJ databases">
        <authorList>
            <person name="Meier V. D."/>
        </authorList>
    </citation>
    <scope>NUCLEOTIDE SEQUENCE</scope>
    <source>
        <strain evidence="2">AVDCRST_MAG78</strain>
    </source>
</reference>
<evidence type="ECO:0000256" key="1">
    <source>
        <dbReference type="SAM" id="MobiDB-lite"/>
    </source>
</evidence>
<dbReference type="EMBL" id="CADCVB010000225">
    <property type="protein sequence ID" value="CAA9451261.1"/>
    <property type="molecule type" value="Genomic_DNA"/>
</dbReference>
<evidence type="ECO:0000313" key="2">
    <source>
        <dbReference type="EMBL" id="CAA9451261.1"/>
    </source>
</evidence>
<gene>
    <name evidence="2" type="ORF">AVDCRST_MAG78-3426</name>
</gene>
<accession>A0A6J4QUS5</accession>
<feature type="compositionally biased region" description="Basic and acidic residues" evidence="1">
    <location>
        <begin position="37"/>
        <end position="47"/>
    </location>
</feature>